<keyword evidence="3" id="KW-1185">Reference proteome</keyword>
<keyword evidence="1" id="KW-0732">Signal</keyword>
<evidence type="ECO:0000313" key="2">
    <source>
        <dbReference type="EMBL" id="KIK72727.1"/>
    </source>
</evidence>
<evidence type="ECO:0000313" key="3">
    <source>
        <dbReference type="Proteomes" id="UP000054538"/>
    </source>
</evidence>
<dbReference type="EMBL" id="KN830506">
    <property type="protein sequence ID" value="KIK72727.1"/>
    <property type="molecule type" value="Genomic_DNA"/>
</dbReference>
<dbReference type="AlphaFoldDB" id="A0A0D0BM07"/>
<feature type="chain" id="PRO_5002207808" evidence="1">
    <location>
        <begin position="25"/>
        <end position="100"/>
    </location>
</feature>
<reference evidence="2 3" key="1">
    <citation type="submission" date="2014-04" db="EMBL/GenBank/DDBJ databases">
        <authorList>
            <consortium name="DOE Joint Genome Institute"/>
            <person name="Kuo A."/>
            <person name="Kohler A."/>
            <person name="Jargeat P."/>
            <person name="Nagy L.G."/>
            <person name="Floudas D."/>
            <person name="Copeland A."/>
            <person name="Barry K.W."/>
            <person name="Cichocki N."/>
            <person name="Veneault-Fourrey C."/>
            <person name="LaButti K."/>
            <person name="Lindquist E.A."/>
            <person name="Lipzen A."/>
            <person name="Lundell T."/>
            <person name="Morin E."/>
            <person name="Murat C."/>
            <person name="Sun H."/>
            <person name="Tunlid A."/>
            <person name="Henrissat B."/>
            <person name="Grigoriev I.V."/>
            <person name="Hibbett D.S."/>
            <person name="Martin F."/>
            <person name="Nordberg H.P."/>
            <person name="Cantor M.N."/>
            <person name="Hua S.X."/>
        </authorList>
    </citation>
    <scope>NUCLEOTIDE SEQUENCE [LARGE SCALE GENOMIC DNA]</scope>
    <source>
        <strain evidence="2 3">Ve08.2h10</strain>
    </source>
</reference>
<sequence length="100" mass="10441">MKTFLTLLATISSLSTYTLVGVHASTKCAICPSSLNGAGLYYGCSYKGNTACRYLISGTSQMIGCYYDDSKGTVTQGSNRALCPKTVNTGTGNACQCITP</sequence>
<organism evidence="2 3">
    <name type="scientific">Paxillus rubicundulus Ve08.2h10</name>
    <dbReference type="NCBI Taxonomy" id="930991"/>
    <lineage>
        <taxon>Eukaryota</taxon>
        <taxon>Fungi</taxon>
        <taxon>Dikarya</taxon>
        <taxon>Basidiomycota</taxon>
        <taxon>Agaricomycotina</taxon>
        <taxon>Agaricomycetes</taxon>
        <taxon>Agaricomycetidae</taxon>
        <taxon>Boletales</taxon>
        <taxon>Paxilineae</taxon>
        <taxon>Paxillaceae</taxon>
        <taxon>Paxillus</taxon>
    </lineage>
</organism>
<evidence type="ECO:0000256" key="1">
    <source>
        <dbReference type="SAM" id="SignalP"/>
    </source>
</evidence>
<feature type="signal peptide" evidence="1">
    <location>
        <begin position="1"/>
        <end position="24"/>
    </location>
</feature>
<dbReference type="Proteomes" id="UP000054538">
    <property type="component" value="Unassembled WGS sequence"/>
</dbReference>
<dbReference type="HOGENOM" id="CLU_150821_0_0_1"/>
<dbReference type="InParanoid" id="A0A0D0BM07"/>
<reference evidence="3" key="2">
    <citation type="submission" date="2015-01" db="EMBL/GenBank/DDBJ databases">
        <title>Evolutionary Origins and Diversification of the Mycorrhizal Mutualists.</title>
        <authorList>
            <consortium name="DOE Joint Genome Institute"/>
            <consortium name="Mycorrhizal Genomics Consortium"/>
            <person name="Kohler A."/>
            <person name="Kuo A."/>
            <person name="Nagy L.G."/>
            <person name="Floudas D."/>
            <person name="Copeland A."/>
            <person name="Barry K.W."/>
            <person name="Cichocki N."/>
            <person name="Veneault-Fourrey C."/>
            <person name="LaButti K."/>
            <person name="Lindquist E.A."/>
            <person name="Lipzen A."/>
            <person name="Lundell T."/>
            <person name="Morin E."/>
            <person name="Murat C."/>
            <person name="Riley R."/>
            <person name="Ohm R."/>
            <person name="Sun H."/>
            <person name="Tunlid A."/>
            <person name="Henrissat B."/>
            <person name="Grigoriev I.V."/>
            <person name="Hibbett D.S."/>
            <person name="Martin F."/>
        </authorList>
    </citation>
    <scope>NUCLEOTIDE SEQUENCE [LARGE SCALE GENOMIC DNA]</scope>
    <source>
        <strain evidence="3">Ve08.2h10</strain>
    </source>
</reference>
<accession>A0A0D0BM07</accession>
<gene>
    <name evidence="2" type="ORF">PAXRUDRAFT_836385</name>
</gene>
<protein>
    <submittedName>
        <fullName evidence="2">Uncharacterized protein</fullName>
    </submittedName>
</protein>
<proteinExistence type="predicted"/>
<name>A0A0D0BM07_9AGAM</name>